<dbReference type="NCBIfam" id="TIGR01143">
    <property type="entry name" value="murF"/>
    <property type="match status" value="1"/>
</dbReference>
<reference evidence="15 16" key="1">
    <citation type="journal article" date="2021" name="ISME Commun">
        <title>Automated analysis of genomic sequences facilitates high-throughput and comprehensive description of bacteria.</title>
        <authorList>
            <person name="Hitch T.C.A."/>
        </authorList>
    </citation>
    <scope>NUCLEOTIDE SEQUENCE [LARGE SCALE GENOMIC DNA]</scope>
    <source>
        <strain evidence="15 16">Sanger_109</strain>
    </source>
</reference>
<dbReference type="EC" id="6.3.2.10" evidence="10 11"/>
<evidence type="ECO:0000256" key="9">
    <source>
        <dbReference type="ARBA" id="ARBA00023316"/>
    </source>
</evidence>
<evidence type="ECO:0000256" key="4">
    <source>
        <dbReference type="ARBA" id="ARBA00022741"/>
    </source>
</evidence>
<dbReference type="InterPro" id="IPR000713">
    <property type="entry name" value="Mur_ligase_N"/>
</dbReference>
<evidence type="ECO:0000256" key="3">
    <source>
        <dbReference type="ARBA" id="ARBA00022618"/>
    </source>
</evidence>
<dbReference type="InterPro" id="IPR036565">
    <property type="entry name" value="Mur-like_cat_sf"/>
</dbReference>
<dbReference type="PANTHER" id="PTHR43024">
    <property type="entry name" value="UDP-N-ACETYLMURAMOYL-TRIPEPTIDE--D-ALANYL-D-ALANINE LIGASE"/>
    <property type="match status" value="1"/>
</dbReference>
<evidence type="ECO:0000256" key="1">
    <source>
        <dbReference type="ARBA" id="ARBA00022490"/>
    </source>
</evidence>
<dbReference type="InterPro" id="IPR036615">
    <property type="entry name" value="Mur_ligase_C_dom_sf"/>
</dbReference>
<evidence type="ECO:0000313" key="15">
    <source>
        <dbReference type="EMBL" id="MCU6762818.1"/>
    </source>
</evidence>
<keyword evidence="7 10" id="KW-0573">Peptidoglycan synthesis</keyword>
<keyword evidence="3 10" id="KW-0132">Cell division</keyword>
<keyword evidence="6 10" id="KW-0133">Cell shape</keyword>
<dbReference type="Gene3D" id="3.90.190.20">
    <property type="entry name" value="Mur ligase, C-terminal domain"/>
    <property type="match status" value="1"/>
</dbReference>
<dbReference type="PANTHER" id="PTHR43024:SF1">
    <property type="entry name" value="UDP-N-ACETYLMURAMOYL-TRIPEPTIDE--D-ALANYL-D-ALANINE LIGASE"/>
    <property type="match status" value="1"/>
</dbReference>
<dbReference type="InterPro" id="IPR013221">
    <property type="entry name" value="Mur_ligase_cen"/>
</dbReference>
<evidence type="ECO:0000259" key="14">
    <source>
        <dbReference type="Pfam" id="PF08245"/>
    </source>
</evidence>
<dbReference type="InterPro" id="IPR051046">
    <property type="entry name" value="MurCDEF_CellWall_CoF430Synth"/>
</dbReference>
<keyword evidence="5 10" id="KW-0067">ATP-binding</keyword>
<keyword evidence="9 10" id="KW-0961">Cell wall biogenesis/degradation</keyword>
<dbReference type="SUPFAM" id="SSF63418">
    <property type="entry name" value="MurE/MurF N-terminal domain"/>
    <property type="match status" value="1"/>
</dbReference>
<dbReference type="InterPro" id="IPR035911">
    <property type="entry name" value="MurE/MurF_N"/>
</dbReference>
<dbReference type="GO" id="GO:0016874">
    <property type="term" value="F:ligase activity"/>
    <property type="evidence" value="ECO:0007669"/>
    <property type="project" value="UniProtKB-KW"/>
</dbReference>
<name>A0ABT2TKS4_9FIRM</name>
<dbReference type="SUPFAM" id="SSF53623">
    <property type="entry name" value="MurD-like peptide ligases, catalytic domain"/>
    <property type="match status" value="1"/>
</dbReference>
<dbReference type="RefSeq" id="WP_158425523.1">
    <property type="nucleotide sequence ID" value="NZ_JAOQJQ010000004.1"/>
</dbReference>
<dbReference type="Pfam" id="PF08245">
    <property type="entry name" value="Mur_ligase_M"/>
    <property type="match status" value="1"/>
</dbReference>
<keyword evidence="4 10" id="KW-0547">Nucleotide-binding</keyword>
<comment type="subcellular location">
    <subcellularLocation>
        <location evidence="10 11">Cytoplasm</location>
    </subcellularLocation>
</comment>
<evidence type="ECO:0000256" key="7">
    <source>
        <dbReference type="ARBA" id="ARBA00022984"/>
    </source>
</evidence>
<evidence type="ECO:0000259" key="13">
    <source>
        <dbReference type="Pfam" id="PF02875"/>
    </source>
</evidence>
<dbReference type="Gene3D" id="3.40.1190.10">
    <property type="entry name" value="Mur-like, catalytic domain"/>
    <property type="match status" value="1"/>
</dbReference>
<dbReference type="InterPro" id="IPR005863">
    <property type="entry name" value="UDP-N-AcMur_synth"/>
</dbReference>
<dbReference type="Proteomes" id="UP001652442">
    <property type="component" value="Unassembled WGS sequence"/>
</dbReference>
<feature type="binding site" evidence="10">
    <location>
        <begin position="112"/>
        <end position="118"/>
    </location>
    <ligand>
        <name>ATP</name>
        <dbReference type="ChEBI" id="CHEBI:30616"/>
    </ligand>
</feature>
<keyword evidence="2 10" id="KW-0436">Ligase</keyword>
<comment type="similarity">
    <text evidence="10">Belongs to the MurCDEF family. MurF subfamily.</text>
</comment>
<feature type="domain" description="Mur ligase central" evidence="14">
    <location>
        <begin position="110"/>
        <end position="304"/>
    </location>
</feature>
<proteinExistence type="inferred from homology"/>
<comment type="caution">
    <text evidence="15">The sequence shown here is derived from an EMBL/GenBank/DDBJ whole genome shotgun (WGS) entry which is preliminary data.</text>
</comment>
<feature type="domain" description="Mur ligase N-terminal catalytic" evidence="12">
    <location>
        <begin position="28"/>
        <end position="98"/>
    </location>
</feature>
<keyword evidence="1 10" id="KW-0963">Cytoplasm</keyword>
<sequence length="477" mass="52047">MKHMTLEKIAAACKGRYCGPEEKKQTEIAGAVIDSRQVQPGYLFIPIRGEKVDGHKFIPSVFENGAAAVLSEIKLQDPDGPYILVESTPQALKDIAEYYRSVLTIPVVGIAGSVGKTSTKEMIASVLSQKFEVLKTEGNFNNEIGLPLTLLRIRDCHQAAVVEMGISDFGEMHRLAKMAKPDICVMTNIGLCHLENLKSRDGILKAKSEMFDFLKKDGTIILNGNDDKLSKIGKVHGVTPIRYFTEDGTAKKAQDDYLVTGRDIQNLGLKGMRVSMEFEDETRTVNIPIPGAHNVYNALAGACVGLTLGLTKDEIISGIEHAKTIQGRTNLLDVKGMTIIDDCYNANPVSMRASLDVLSLGNGRKIAVLGDMGELGTEARKLHGQVGAYAAQKGIDVLFCSGILSEEMTKEAKKGGLEVHYFKTRQELTEALLAYVKAGDQILVKASHFMEYPKVVEALVSQAEGEKVNDKDRKSET</sequence>
<evidence type="ECO:0000256" key="10">
    <source>
        <dbReference type="HAMAP-Rule" id="MF_02019"/>
    </source>
</evidence>
<comment type="catalytic activity">
    <reaction evidence="10 11">
        <text>D-alanyl-D-alanine + UDP-N-acetyl-alpha-D-muramoyl-L-alanyl-gamma-D-glutamyl-meso-2,6-diaminopimelate + ATP = UDP-N-acetyl-alpha-D-muramoyl-L-alanyl-gamma-D-glutamyl-meso-2,6-diaminopimeloyl-D-alanyl-D-alanine + ADP + phosphate + H(+)</text>
        <dbReference type="Rhea" id="RHEA:28374"/>
        <dbReference type="ChEBI" id="CHEBI:15378"/>
        <dbReference type="ChEBI" id="CHEBI:30616"/>
        <dbReference type="ChEBI" id="CHEBI:43474"/>
        <dbReference type="ChEBI" id="CHEBI:57822"/>
        <dbReference type="ChEBI" id="CHEBI:61386"/>
        <dbReference type="ChEBI" id="CHEBI:83905"/>
        <dbReference type="ChEBI" id="CHEBI:456216"/>
        <dbReference type="EC" id="6.3.2.10"/>
    </reaction>
</comment>
<feature type="domain" description="Mur ligase C-terminal" evidence="13">
    <location>
        <begin position="327"/>
        <end position="447"/>
    </location>
</feature>
<evidence type="ECO:0000256" key="2">
    <source>
        <dbReference type="ARBA" id="ARBA00022598"/>
    </source>
</evidence>
<dbReference type="Gene3D" id="3.40.1390.10">
    <property type="entry name" value="MurE/MurF, N-terminal domain"/>
    <property type="match status" value="1"/>
</dbReference>
<evidence type="ECO:0000256" key="5">
    <source>
        <dbReference type="ARBA" id="ARBA00022840"/>
    </source>
</evidence>
<dbReference type="InterPro" id="IPR004101">
    <property type="entry name" value="Mur_ligase_C"/>
</dbReference>
<evidence type="ECO:0000313" key="16">
    <source>
        <dbReference type="Proteomes" id="UP001652442"/>
    </source>
</evidence>
<gene>
    <name evidence="10" type="primary">murF</name>
    <name evidence="15" type="ORF">OCV88_10805</name>
</gene>
<comment type="function">
    <text evidence="10 11">Involved in cell wall formation. Catalyzes the final step in the synthesis of UDP-N-acetylmuramoyl-pentapeptide, the precursor of murein.</text>
</comment>
<comment type="pathway">
    <text evidence="10 11">Cell wall biogenesis; peptidoglycan biosynthesis.</text>
</comment>
<evidence type="ECO:0000256" key="11">
    <source>
        <dbReference type="RuleBase" id="RU004136"/>
    </source>
</evidence>
<dbReference type="HAMAP" id="MF_02019">
    <property type="entry name" value="MurF"/>
    <property type="match status" value="1"/>
</dbReference>
<keyword evidence="8 10" id="KW-0131">Cell cycle</keyword>
<organism evidence="15 16">
    <name type="scientific">Brotonthovivens ammoniilytica</name>
    <dbReference type="NCBI Taxonomy" id="2981725"/>
    <lineage>
        <taxon>Bacteria</taxon>
        <taxon>Bacillati</taxon>
        <taxon>Bacillota</taxon>
        <taxon>Clostridia</taxon>
        <taxon>Lachnospirales</taxon>
        <taxon>Lachnospiraceae</taxon>
        <taxon>Brotonthovivens</taxon>
    </lineage>
</organism>
<evidence type="ECO:0000256" key="8">
    <source>
        <dbReference type="ARBA" id="ARBA00023306"/>
    </source>
</evidence>
<dbReference type="Pfam" id="PF01225">
    <property type="entry name" value="Mur_ligase"/>
    <property type="match status" value="1"/>
</dbReference>
<evidence type="ECO:0000256" key="6">
    <source>
        <dbReference type="ARBA" id="ARBA00022960"/>
    </source>
</evidence>
<dbReference type="SUPFAM" id="SSF53244">
    <property type="entry name" value="MurD-like peptide ligases, peptide-binding domain"/>
    <property type="match status" value="1"/>
</dbReference>
<accession>A0ABT2TKS4</accession>
<protein>
    <recommendedName>
        <fullName evidence="10 11">UDP-N-acetylmuramoyl-tripeptide--D-alanyl-D-alanine ligase</fullName>
        <ecNumber evidence="10 11">6.3.2.10</ecNumber>
    </recommendedName>
    <alternativeName>
        <fullName evidence="10">D-alanyl-D-alanine-adding enzyme</fullName>
    </alternativeName>
</protein>
<dbReference type="Pfam" id="PF02875">
    <property type="entry name" value="Mur_ligase_C"/>
    <property type="match status" value="1"/>
</dbReference>
<keyword evidence="16" id="KW-1185">Reference proteome</keyword>
<evidence type="ECO:0000259" key="12">
    <source>
        <dbReference type="Pfam" id="PF01225"/>
    </source>
</evidence>
<dbReference type="EMBL" id="JAOQJQ010000004">
    <property type="protein sequence ID" value="MCU6762818.1"/>
    <property type="molecule type" value="Genomic_DNA"/>
</dbReference>